<protein>
    <submittedName>
        <fullName evidence="2">Uncharacterized protein</fullName>
    </submittedName>
</protein>
<accession>A0AAP0IRQ0</accession>
<organism evidence="2 3">
    <name type="scientific">Stephania yunnanensis</name>
    <dbReference type="NCBI Taxonomy" id="152371"/>
    <lineage>
        <taxon>Eukaryota</taxon>
        <taxon>Viridiplantae</taxon>
        <taxon>Streptophyta</taxon>
        <taxon>Embryophyta</taxon>
        <taxon>Tracheophyta</taxon>
        <taxon>Spermatophyta</taxon>
        <taxon>Magnoliopsida</taxon>
        <taxon>Ranunculales</taxon>
        <taxon>Menispermaceae</taxon>
        <taxon>Menispermoideae</taxon>
        <taxon>Cissampelideae</taxon>
        <taxon>Stephania</taxon>
    </lineage>
</organism>
<dbReference type="EMBL" id="JBBNAF010000008">
    <property type="protein sequence ID" value="KAK9120522.1"/>
    <property type="molecule type" value="Genomic_DNA"/>
</dbReference>
<evidence type="ECO:0000313" key="2">
    <source>
        <dbReference type="EMBL" id="KAK9120522.1"/>
    </source>
</evidence>
<gene>
    <name evidence="2" type="ORF">Syun_018139</name>
</gene>
<reference evidence="2 3" key="1">
    <citation type="submission" date="2024-01" db="EMBL/GenBank/DDBJ databases">
        <title>Genome assemblies of Stephania.</title>
        <authorList>
            <person name="Yang L."/>
        </authorList>
    </citation>
    <scope>NUCLEOTIDE SEQUENCE [LARGE SCALE GENOMIC DNA]</scope>
    <source>
        <strain evidence="2">YNDBR</strain>
        <tissue evidence="2">Leaf</tissue>
    </source>
</reference>
<name>A0AAP0IRQ0_9MAGN</name>
<comment type="caution">
    <text evidence="2">The sequence shown here is derived from an EMBL/GenBank/DDBJ whole genome shotgun (WGS) entry which is preliminary data.</text>
</comment>
<proteinExistence type="predicted"/>
<feature type="region of interest" description="Disordered" evidence="1">
    <location>
        <begin position="50"/>
        <end position="88"/>
    </location>
</feature>
<evidence type="ECO:0000256" key="1">
    <source>
        <dbReference type="SAM" id="MobiDB-lite"/>
    </source>
</evidence>
<sequence length="88" mass="9489">MRSLLSALPRLSSLPDLKVREIKADLESASGEFDADGGLGLQAELVASESGEEIRLPDARVADRTTSNSNRTPRPVSSPLDQPRFGRI</sequence>
<dbReference type="AlphaFoldDB" id="A0AAP0IRQ0"/>
<evidence type="ECO:0000313" key="3">
    <source>
        <dbReference type="Proteomes" id="UP001420932"/>
    </source>
</evidence>
<dbReference type="Proteomes" id="UP001420932">
    <property type="component" value="Unassembled WGS sequence"/>
</dbReference>
<feature type="compositionally biased region" description="Basic and acidic residues" evidence="1">
    <location>
        <begin position="52"/>
        <end position="63"/>
    </location>
</feature>
<keyword evidence="3" id="KW-1185">Reference proteome</keyword>